<reference evidence="1" key="1">
    <citation type="submission" date="2022-07" db="EMBL/GenBank/DDBJ databases">
        <title>Genome Sequence of Lecanicillium saksenae.</title>
        <authorList>
            <person name="Buettner E."/>
        </authorList>
    </citation>
    <scope>NUCLEOTIDE SEQUENCE</scope>
    <source>
        <strain evidence="1">VT-O1</strain>
    </source>
</reference>
<name>A0ACC1R8R9_9HYPO</name>
<comment type="caution">
    <text evidence="1">The sequence shown here is derived from an EMBL/GenBank/DDBJ whole genome shotgun (WGS) entry which is preliminary data.</text>
</comment>
<dbReference type="EMBL" id="JANAKD010000003">
    <property type="protein sequence ID" value="KAJ3499719.1"/>
    <property type="molecule type" value="Genomic_DNA"/>
</dbReference>
<proteinExistence type="predicted"/>
<evidence type="ECO:0000313" key="1">
    <source>
        <dbReference type="EMBL" id="KAJ3499719.1"/>
    </source>
</evidence>
<evidence type="ECO:0000313" key="2">
    <source>
        <dbReference type="Proteomes" id="UP001148737"/>
    </source>
</evidence>
<accession>A0ACC1R8R9</accession>
<sequence length="280" mass="32181">MRESFEAAAVEPGYAEKALQHREEDDNLLADHERASTTSTQKLLWTAPQNKKTFTYSYSVILLMCLTWTLSIYATFLCTRAAYGPNARSFETGFDTDLEPIWNVISLERVQFTGDLKIDQNGTVYRDIVGRQYVGTPSPEIDDAWVDIIRGGGVDLTGPEAASVANKTYQKPGGWWLTGTHVFHQLHCLNKLRMATHPEYYTQHDFEPMENWRMHLDHCIDNIRQALQCSADMTMIEVVWNEAKNRIVPDLNGEHVCRNFRELQSWMLEGSRNSELHKIH</sequence>
<protein>
    <submittedName>
        <fullName evidence="1">Uncharacterized protein</fullName>
    </submittedName>
</protein>
<dbReference type="Proteomes" id="UP001148737">
    <property type="component" value="Unassembled WGS sequence"/>
</dbReference>
<keyword evidence="2" id="KW-1185">Reference proteome</keyword>
<organism evidence="1 2">
    <name type="scientific">Lecanicillium saksenae</name>
    <dbReference type="NCBI Taxonomy" id="468837"/>
    <lineage>
        <taxon>Eukaryota</taxon>
        <taxon>Fungi</taxon>
        <taxon>Dikarya</taxon>
        <taxon>Ascomycota</taxon>
        <taxon>Pezizomycotina</taxon>
        <taxon>Sordariomycetes</taxon>
        <taxon>Hypocreomycetidae</taxon>
        <taxon>Hypocreales</taxon>
        <taxon>Cordycipitaceae</taxon>
        <taxon>Lecanicillium</taxon>
    </lineage>
</organism>
<gene>
    <name evidence="1" type="ORF">NLG97_g95</name>
</gene>